<reference evidence="2 3" key="1">
    <citation type="submission" date="2016-07" db="EMBL/GenBank/DDBJ databases">
        <title>Pervasive Adenine N6-methylation of Active Genes in Fungi.</title>
        <authorList>
            <consortium name="DOE Joint Genome Institute"/>
            <person name="Mondo S.J."/>
            <person name="Dannebaum R.O."/>
            <person name="Kuo R.C."/>
            <person name="Labutti K."/>
            <person name="Haridas S."/>
            <person name="Kuo A."/>
            <person name="Salamov A."/>
            <person name="Ahrendt S.R."/>
            <person name="Lipzen A."/>
            <person name="Sullivan W."/>
            <person name="Andreopoulos W.B."/>
            <person name="Clum A."/>
            <person name="Lindquist E."/>
            <person name="Daum C."/>
            <person name="Ramamoorthy G.K."/>
            <person name="Gryganskyi A."/>
            <person name="Culley D."/>
            <person name="Magnuson J.K."/>
            <person name="James T.Y."/>
            <person name="O'Malley M.A."/>
            <person name="Stajich J.E."/>
            <person name="Spatafora J.W."/>
            <person name="Visel A."/>
            <person name="Grigoriev I.V."/>
        </authorList>
    </citation>
    <scope>NUCLEOTIDE SEQUENCE [LARGE SCALE GENOMIC DNA]</scope>
    <source>
        <strain evidence="2 3">PL171</strain>
    </source>
</reference>
<dbReference type="PANTHER" id="PTHR12875:SF0">
    <property type="entry name" value="GOLGI TO ER TRAFFIC PROTEIN 4 HOMOLOG"/>
    <property type="match status" value="1"/>
</dbReference>
<dbReference type="GO" id="GO:0045048">
    <property type="term" value="P:protein insertion into ER membrane"/>
    <property type="evidence" value="ECO:0007669"/>
    <property type="project" value="InterPro"/>
</dbReference>
<dbReference type="STRING" id="765915.A0A1Y2HJS1"/>
<dbReference type="PANTHER" id="PTHR12875">
    <property type="entry name" value="GOLGI TO ER TRAFFIC PROTEIN 4 HOMOLOG"/>
    <property type="match status" value="1"/>
</dbReference>
<dbReference type="EMBL" id="MCFL01000025">
    <property type="protein sequence ID" value="ORZ34847.1"/>
    <property type="molecule type" value="Genomic_DNA"/>
</dbReference>
<keyword evidence="3" id="KW-1185">Reference proteome</keyword>
<evidence type="ECO:0000256" key="1">
    <source>
        <dbReference type="ARBA" id="ARBA00005351"/>
    </source>
</evidence>
<dbReference type="Proteomes" id="UP000193411">
    <property type="component" value="Unassembled WGS sequence"/>
</dbReference>
<evidence type="ECO:0000313" key="3">
    <source>
        <dbReference type="Proteomes" id="UP000193411"/>
    </source>
</evidence>
<accession>A0A1Y2HJS1</accession>
<organism evidence="2 3">
    <name type="scientific">Catenaria anguillulae PL171</name>
    <dbReference type="NCBI Taxonomy" id="765915"/>
    <lineage>
        <taxon>Eukaryota</taxon>
        <taxon>Fungi</taxon>
        <taxon>Fungi incertae sedis</taxon>
        <taxon>Blastocladiomycota</taxon>
        <taxon>Blastocladiomycetes</taxon>
        <taxon>Blastocladiales</taxon>
        <taxon>Catenariaceae</taxon>
        <taxon>Catenaria</taxon>
    </lineage>
</organism>
<dbReference type="InterPro" id="IPR011990">
    <property type="entry name" value="TPR-like_helical_dom_sf"/>
</dbReference>
<comment type="similarity">
    <text evidence="1">Belongs to the GET4 family.</text>
</comment>
<evidence type="ECO:0000313" key="2">
    <source>
        <dbReference type="EMBL" id="ORZ34847.1"/>
    </source>
</evidence>
<proteinExistence type="inferred from homology"/>
<name>A0A1Y2HJS1_9FUNG</name>
<dbReference type="Pfam" id="PF04190">
    <property type="entry name" value="GET4"/>
    <property type="match status" value="1"/>
</dbReference>
<dbReference type="GO" id="GO:0005829">
    <property type="term" value="C:cytosol"/>
    <property type="evidence" value="ECO:0007669"/>
    <property type="project" value="TreeGrafter"/>
</dbReference>
<dbReference type="AlphaFoldDB" id="A0A1Y2HJS1"/>
<comment type="caution">
    <text evidence="2">The sequence shown here is derived from an EMBL/GenBank/DDBJ whole genome shotgun (WGS) entry which is preliminary data.</text>
</comment>
<dbReference type="Gene3D" id="1.25.40.10">
    <property type="entry name" value="Tetratricopeptide repeat domain"/>
    <property type="match status" value="1"/>
</dbReference>
<dbReference type="InterPro" id="IPR007317">
    <property type="entry name" value="GET4"/>
</dbReference>
<protein>
    <submittedName>
        <fullName evidence="2">Uncharacterized protein</fullName>
    </submittedName>
</protein>
<dbReference type="OrthoDB" id="10252405at2759"/>
<sequence length="308" mass="33796">MTDRVLNKLKLALESGDYYSAHQMYLTVCNRYVKGKKIDAAVDLLTNGAKLLCEHKQFGSALDMASVVLKTWTDEEVAVDDKTLGRLFELMDLFAGDSREFNELMKNGIKWTSKCGEFSTGEPALHHHVGVTFANVGKVDEAHRHFMLGTTDSAASVAVLLLNNGRDNNLTTDQMASTAMVPVLQYLSSLRIAHALTLFNTFVRHLEQIDPEIKSKSIPTPATTTNHFTVYTSPVLNFVHLVLLAAQRGPAAAGGYQALCGQYLAQPNASAQELLERVGETVFGMKSRRAQQGNMLQDLMSSLLGGMQ</sequence>
<gene>
    <name evidence="2" type="ORF">BCR44DRAFT_127842</name>
</gene>